<keyword evidence="3" id="KW-1185">Reference proteome</keyword>
<dbReference type="EMBL" id="JASJQH010003102">
    <property type="protein sequence ID" value="KAK9759782.1"/>
    <property type="molecule type" value="Genomic_DNA"/>
</dbReference>
<organism evidence="2 3">
    <name type="scientific">Basidiobolus ranarum</name>
    <dbReference type="NCBI Taxonomy" id="34480"/>
    <lineage>
        <taxon>Eukaryota</taxon>
        <taxon>Fungi</taxon>
        <taxon>Fungi incertae sedis</taxon>
        <taxon>Zoopagomycota</taxon>
        <taxon>Entomophthoromycotina</taxon>
        <taxon>Basidiobolomycetes</taxon>
        <taxon>Basidiobolales</taxon>
        <taxon>Basidiobolaceae</taxon>
        <taxon>Basidiobolus</taxon>
    </lineage>
</organism>
<keyword evidence="1" id="KW-0472">Membrane</keyword>
<keyword evidence="1" id="KW-1133">Transmembrane helix</keyword>
<evidence type="ECO:0000256" key="1">
    <source>
        <dbReference type="SAM" id="Phobius"/>
    </source>
</evidence>
<evidence type="ECO:0000313" key="3">
    <source>
        <dbReference type="Proteomes" id="UP001479436"/>
    </source>
</evidence>
<gene>
    <name evidence="2" type="ORF">K7432_016861</name>
</gene>
<evidence type="ECO:0000313" key="2">
    <source>
        <dbReference type="EMBL" id="KAK9759782.1"/>
    </source>
</evidence>
<proteinExistence type="predicted"/>
<feature type="transmembrane region" description="Helical" evidence="1">
    <location>
        <begin position="32"/>
        <end position="55"/>
    </location>
</feature>
<protein>
    <recommendedName>
        <fullName evidence="4">NADH dehydrogenase subunit 4</fullName>
    </recommendedName>
</protein>
<reference evidence="2 3" key="1">
    <citation type="submission" date="2023-04" db="EMBL/GenBank/DDBJ databases">
        <title>Genome of Basidiobolus ranarum AG-B5.</title>
        <authorList>
            <person name="Stajich J.E."/>
            <person name="Carter-House D."/>
            <person name="Gryganskyi A."/>
        </authorList>
    </citation>
    <scope>NUCLEOTIDE SEQUENCE [LARGE SCALE GENOMIC DNA]</scope>
    <source>
        <strain evidence="2 3">AG-B5</strain>
    </source>
</reference>
<accession>A0ABR2WE56</accession>
<name>A0ABR2WE56_9FUNG</name>
<evidence type="ECO:0008006" key="4">
    <source>
        <dbReference type="Google" id="ProtNLM"/>
    </source>
</evidence>
<comment type="caution">
    <text evidence="2">The sequence shown here is derived from an EMBL/GenBank/DDBJ whole genome shotgun (WGS) entry which is preliminary data.</text>
</comment>
<keyword evidence="1" id="KW-0812">Transmembrane</keyword>
<dbReference type="Proteomes" id="UP001479436">
    <property type="component" value="Unassembled WGS sequence"/>
</dbReference>
<sequence>MGWAALTARFAHDLMLVAPLWGVNTTRRVPPISVIASILPTLTLFTKLILLLPFVQSRLNRVQRGN</sequence>